<dbReference type="Proteomes" id="UP000199555">
    <property type="component" value="Unassembled WGS sequence"/>
</dbReference>
<keyword evidence="4 5" id="KW-0173">Coenzyme A biosynthesis</keyword>
<protein>
    <recommendedName>
        <fullName evidence="5 6">Dephospho-CoA kinase</fullName>
        <ecNumber evidence="5 6">2.7.1.24</ecNumber>
    </recommendedName>
    <alternativeName>
        <fullName evidence="5">Dephosphocoenzyme A kinase</fullName>
    </alternativeName>
</protein>
<evidence type="ECO:0000313" key="7">
    <source>
        <dbReference type="EMBL" id="SDL46077.1"/>
    </source>
</evidence>
<gene>
    <name evidence="5" type="primary">coaE</name>
    <name evidence="7" type="ORF">SAMN04487971_11141</name>
</gene>
<dbReference type="EC" id="2.7.1.24" evidence="5 6"/>
<accession>A0A1G9K8K3</accession>
<organism evidence="7 8">
    <name type="scientific">Paracoccus chinensis</name>
    <dbReference type="NCBI Taxonomy" id="525640"/>
    <lineage>
        <taxon>Bacteria</taxon>
        <taxon>Pseudomonadati</taxon>
        <taxon>Pseudomonadota</taxon>
        <taxon>Alphaproteobacteria</taxon>
        <taxon>Rhodobacterales</taxon>
        <taxon>Paracoccaceae</taxon>
        <taxon>Paracoccus</taxon>
    </lineage>
</organism>
<dbReference type="PANTHER" id="PTHR10695:SF46">
    <property type="entry name" value="BIFUNCTIONAL COENZYME A SYNTHASE-RELATED"/>
    <property type="match status" value="1"/>
</dbReference>
<dbReference type="HAMAP" id="MF_00376">
    <property type="entry name" value="Dephospho_CoA_kinase"/>
    <property type="match status" value="1"/>
</dbReference>
<evidence type="ECO:0000256" key="6">
    <source>
        <dbReference type="NCBIfam" id="TIGR00152"/>
    </source>
</evidence>
<dbReference type="CDD" id="cd02022">
    <property type="entry name" value="DPCK"/>
    <property type="match status" value="1"/>
</dbReference>
<keyword evidence="3 5" id="KW-0067">ATP-binding</keyword>
<dbReference type="Gene3D" id="3.40.50.300">
    <property type="entry name" value="P-loop containing nucleotide triphosphate hydrolases"/>
    <property type="match status" value="1"/>
</dbReference>
<dbReference type="OrthoDB" id="9812943at2"/>
<feature type="binding site" evidence="5">
    <location>
        <begin position="12"/>
        <end position="17"/>
    </location>
    <ligand>
        <name>ATP</name>
        <dbReference type="ChEBI" id="CHEBI:30616"/>
    </ligand>
</feature>
<dbReference type="UniPathway" id="UPA00241">
    <property type="reaction ID" value="UER00356"/>
</dbReference>
<dbReference type="NCBIfam" id="TIGR00152">
    <property type="entry name" value="dephospho-CoA kinase"/>
    <property type="match status" value="1"/>
</dbReference>
<keyword evidence="5" id="KW-0963">Cytoplasm</keyword>
<comment type="catalytic activity">
    <reaction evidence="5">
        <text>3'-dephospho-CoA + ATP = ADP + CoA + H(+)</text>
        <dbReference type="Rhea" id="RHEA:18245"/>
        <dbReference type="ChEBI" id="CHEBI:15378"/>
        <dbReference type="ChEBI" id="CHEBI:30616"/>
        <dbReference type="ChEBI" id="CHEBI:57287"/>
        <dbReference type="ChEBI" id="CHEBI:57328"/>
        <dbReference type="ChEBI" id="CHEBI:456216"/>
        <dbReference type="EC" id="2.7.1.24"/>
    </reaction>
</comment>
<evidence type="ECO:0000256" key="4">
    <source>
        <dbReference type="ARBA" id="ARBA00022993"/>
    </source>
</evidence>
<dbReference type="RefSeq" id="WP_090756446.1">
    <property type="nucleotide sequence ID" value="NZ_FNGE01000011.1"/>
</dbReference>
<keyword evidence="5 7" id="KW-0418">Kinase</keyword>
<dbReference type="EMBL" id="FNGE01000011">
    <property type="protein sequence ID" value="SDL46077.1"/>
    <property type="molecule type" value="Genomic_DNA"/>
</dbReference>
<dbReference type="InterPro" id="IPR001977">
    <property type="entry name" value="Depp_CoAkinase"/>
</dbReference>
<comment type="similarity">
    <text evidence="1 5">Belongs to the CoaE family.</text>
</comment>
<dbReference type="PANTHER" id="PTHR10695">
    <property type="entry name" value="DEPHOSPHO-COA KINASE-RELATED"/>
    <property type="match status" value="1"/>
</dbReference>
<evidence type="ECO:0000313" key="8">
    <source>
        <dbReference type="Proteomes" id="UP000199555"/>
    </source>
</evidence>
<evidence type="ECO:0000256" key="5">
    <source>
        <dbReference type="HAMAP-Rule" id="MF_00376"/>
    </source>
</evidence>
<keyword evidence="5" id="KW-0808">Transferase</keyword>
<reference evidence="8" key="1">
    <citation type="submission" date="2016-10" db="EMBL/GenBank/DDBJ databases">
        <authorList>
            <person name="Varghese N."/>
            <person name="Submissions S."/>
        </authorList>
    </citation>
    <scope>NUCLEOTIDE SEQUENCE [LARGE SCALE GENOMIC DNA]</scope>
    <source>
        <strain evidence="8">CGMCC 1.7655</strain>
    </source>
</reference>
<evidence type="ECO:0000256" key="3">
    <source>
        <dbReference type="ARBA" id="ARBA00022840"/>
    </source>
</evidence>
<dbReference type="SUPFAM" id="SSF52540">
    <property type="entry name" value="P-loop containing nucleoside triphosphate hydrolases"/>
    <property type="match status" value="1"/>
</dbReference>
<comment type="subcellular location">
    <subcellularLocation>
        <location evidence="5">Cytoplasm</location>
    </subcellularLocation>
</comment>
<keyword evidence="2 5" id="KW-0547">Nucleotide-binding</keyword>
<dbReference type="Pfam" id="PF01121">
    <property type="entry name" value="CoaE"/>
    <property type="match status" value="1"/>
</dbReference>
<proteinExistence type="inferred from homology"/>
<dbReference type="GO" id="GO:0015937">
    <property type="term" value="P:coenzyme A biosynthetic process"/>
    <property type="evidence" value="ECO:0007669"/>
    <property type="project" value="UniProtKB-UniRule"/>
</dbReference>
<evidence type="ECO:0000256" key="1">
    <source>
        <dbReference type="ARBA" id="ARBA00009018"/>
    </source>
</evidence>
<dbReference type="STRING" id="525640.SAMN04487971_11141"/>
<dbReference type="GO" id="GO:0005524">
    <property type="term" value="F:ATP binding"/>
    <property type="evidence" value="ECO:0007669"/>
    <property type="project" value="UniProtKB-UniRule"/>
</dbReference>
<comment type="pathway">
    <text evidence="5">Cofactor biosynthesis; coenzyme A biosynthesis; CoA from (R)-pantothenate: step 5/5.</text>
</comment>
<dbReference type="InterPro" id="IPR027417">
    <property type="entry name" value="P-loop_NTPase"/>
</dbReference>
<dbReference type="GO" id="GO:0004140">
    <property type="term" value="F:dephospho-CoA kinase activity"/>
    <property type="evidence" value="ECO:0007669"/>
    <property type="project" value="UniProtKB-UniRule"/>
</dbReference>
<comment type="function">
    <text evidence="5">Catalyzes the phosphorylation of the 3'-hydroxyl group of dephosphocoenzyme A to form coenzyme A.</text>
</comment>
<evidence type="ECO:0000256" key="2">
    <source>
        <dbReference type="ARBA" id="ARBA00022741"/>
    </source>
</evidence>
<dbReference type="GO" id="GO:0005737">
    <property type="term" value="C:cytoplasm"/>
    <property type="evidence" value="ECO:0007669"/>
    <property type="project" value="UniProtKB-SubCell"/>
</dbReference>
<dbReference type="AlphaFoldDB" id="A0A1G9K8K3"/>
<sequence>MSFKLGLTGGIGMGKTTTAAMFARRGVPVWDADAAVHRLYAKGGAAVAPVAALFPSALGPEGIDRGVLKRLLAEAPGRLGQLEAVVHPLVAADRAAFLADHAEAPVVLLDIPLLFETGADAYMDGIAVVSAPPEIQHARVLARPGMDEGTLSLILSRQTSDADRRARATWIIPTATLAEAEAAVDAILAEIAERKTKTHA</sequence>
<keyword evidence="8" id="KW-1185">Reference proteome</keyword>
<name>A0A1G9K8K3_9RHOB</name>
<dbReference type="PROSITE" id="PS51219">
    <property type="entry name" value="DPCK"/>
    <property type="match status" value="1"/>
</dbReference>